<accession>A0ABM0K3Y0</accession>
<reference evidence="6" key="1">
    <citation type="submission" date="2025-08" db="UniProtKB">
        <authorList>
            <consortium name="RefSeq"/>
        </authorList>
    </citation>
    <scope>IDENTIFICATION</scope>
</reference>
<dbReference type="InterPro" id="IPR020556">
    <property type="entry name" value="Amidase_CS"/>
</dbReference>
<protein>
    <submittedName>
        <fullName evidence="6">Vitamin D3 hydroxylase-associated protein</fullName>
    </submittedName>
</protein>
<feature type="domain" description="Amidase" evidence="4">
    <location>
        <begin position="101"/>
        <end position="578"/>
    </location>
</feature>
<dbReference type="InterPro" id="IPR036928">
    <property type="entry name" value="AS_sf"/>
</dbReference>
<dbReference type="Pfam" id="PF01425">
    <property type="entry name" value="Amidase"/>
    <property type="match status" value="1"/>
</dbReference>
<evidence type="ECO:0000256" key="1">
    <source>
        <dbReference type="ARBA" id="ARBA00009199"/>
    </source>
</evidence>
<dbReference type="PROSITE" id="PS00571">
    <property type="entry name" value="AMIDASES"/>
    <property type="match status" value="1"/>
</dbReference>
<evidence type="ECO:0000256" key="2">
    <source>
        <dbReference type="ARBA" id="ARBA00022801"/>
    </source>
</evidence>
<evidence type="ECO:0000256" key="3">
    <source>
        <dbReference type="SAM" id="Phobius"/>
    </source>
</evidence>
<organism evidence="5 6">
    <name type="scientific">Aplysia californica</name>
    <name type="common">California sea hare</name>
    <dbReference type="NCBI Taxonomy" id="6500"/>
    <lineage>
        <taxon>Eukaryota</taxon>
        <taxon>Metazoa</taxon>
        <taxon>Spiralia</taxon>
        <taxon>Lophotrochozoa</taxon>
        <taxon>Mollusca</taxon>
        <taxon>Gastropoda</taxon>
        <taxon>Heterobranchia</taxon>
        <taxon>Euthyneura</taxon>
        <taxon>Tectipleura</taxon>
        <taxon>Aplysiida</taxon>
        <taxon>Aplysioidea</taxon>
        <taxon>Aplysiidae</taxon>
        <taxon>Aplysia</taxon>
    </lineage>
</organism>
<dbReference type="RefSeq" id="XP_005108184.2">
    <property type="nucleotide sequence ID" value="XM_005108127.2"/>
</dbReference>
<dbReference type="Gene3D" id="3.90.1300.10">
    <property type="entry name" value="Amidase signature (AS) domain"/>
    <property type="match status" value="1"/>
</dbReference>
<dbReference type="PANTHER" id="PTHR45847">
    <property type="entry name" value="FATTY ACID AMIDE HYDROLASE"/>
    <property type="match status" value="1"/>
</dbReference>
<sequence>MMTPQNIASVLEILVSDRRTRIGLLSLASLWLFRYAFYSWRKSASMRRLDQKHSKRRQLAQKRKDIVRENFSKTRSAENIANRSAESLLADLKNGKLSALEVLHAFQRKAFEVNEKINCITEPLPEAEERAKELDQKADKSGLLFGIPVSVKESVNIKGYDCTAGLEAFIDEIVDEDAVTVQAVKRHGGVPFVRTNVPQSLFSYCCSNPLYRETLNPQDVSRSPGGSSGGEGALLGGGGSVVGLGTDIGGSLRVPADFCGVYSLKPTAGRISTKGLLRLSSGNLAIRGVVGPMGRDFKSLVLLSRALMSPEMLELDPSLPHLPFNEKEFEKTDRLRIGYFTFDGVSKCQPSNVRAVMEAKSALEKEGHELVPFDFPTLMGRAYPSADYFVRLMVADRGLRLAKILENDRVEPAIQTVVYASVIPAWVFRLLKKLVGDEDRHKAVMLSACIGFSSIDEYFGHVGDFLLWKEAFTQLWRDHKLDAVICPVFPSPPVLKEIIHRVTSLSTYCQLYNSLNYPAGVVPVTKVTQEDLDKAADPNVFSADTVLEKLLLESSRNAQGLSVGVQCAALPFQEEKCLRVMRELEKGLGKM</sequence>
<dbReference type="Proteomes" id="UP000694888">
    <property type="component" value="Unplaced"/>
</dbReference>
<keyword evidence="3" id="KW-0472">Membrane</keyword>
<dbReference type="GeneID" id="101845879"/>
<keyword evidence="2" id="KW-0378">Hydrolase</keyword>
<dbReference type="InterPro" id="IPR023631">
    <property type="entry name" value="Amidase_dom"/>
</dbReference>
<proteinExistence type="inferred from homology"/>
<keyword evidence="3" id="KW-0812">Transmembrane</keyword>
<comment type="similarity">
    <text evidence="1">Belongs to the amidase family.</text>
</comment>
<feature type="transmembrane region" description="Helical" evidence="3">
    <location>
        <begin position="20"/>
        <end position="38"/>
    </location>
</feature>
<name>A0ABM0K3Y0_APLCA</name>
<evidence type="ECO:0000259" key="4">
    <source>
        <dbReference type="Pfam" id="PF01425"/>
    </source>
</evidence>
<dbReference type="PANTHER" id="PTHR45847:SF6">
    <property type="entry name" value="FATTY ACID AMIDE HYDROLASE"/>
    <property type="match status" value="1"/>
</dbReference>
<evidence type="ECO:0000313" key="5">
    <source>
        <dbReference type="Proteomes" id="UP000694888"/>
    </source>
</evidence>
<keyword evidence="5" id="KW-1185">Reference proteome</keyword>
<dbReference type="PIRSF" id="PIRSF001221">
    <property type="entry name" value="Amidase_fungi"/>
    <property type="match status" value="1"/>
</dbReference>
<gene>
    <name evidence="6" type="primary">LOC101845879</name>
</gene>
<dbReference type="SUPFAM" id="SSF75304">
    <property type="entry name" value="Amidase signature (AS) enzymes"/>
    <property type="match status" value="1"/>
</dbReference>
<dbReference type="InterPro" id="IPR052096">
    <property type="entry name" value="Endocannabinoid_amidase"/>
</dbReference>
<keyword evidence="3" id="KW-1133">Transmembrane helix</keyword>
<evidence type="ECO:0000313" key="6">
    <source>
        <dbReference type="RefSeq" id="XP_005108184.2"/>
    </source>
</evidence>